<dbReference type="Gene3D" id="2.60.40.10">
    <property type="entry name" value="Immunoglobulins"/>
    <property type="match status" value="6"/>
</dbReference>
<dbReference type="Pfam" id="PF00307">
    <property type="entry name" value="CH"/>
    <property type="match status" value="2"/>
</dbReference>
<dbReference type="Gene3D" id="1.10.418.10">
    <property type="entry name" value="Calponin-like domain"/>
    <property type="match status" value="2"/>
</dbReference>
<dbReference type="InterPro" id="IPR001298">
    <property type="entry name" value="Filamin/ABP280_rpt"/>
</dbReference>
<dbReference type="SMART" id="SM00557">
    <property type="entry name" value="IG_FLMN"/>
    <property type="match status" value="5"/>
</dbReference>
<dbReference type="PROSITE" id="PS50194">
    <property type="entry name" value="FILAMIN_REPEAT"/>
    <property type="match status" value="6"/>
</dbReference>
<dbReference type="InterPro" id="IPR014756">
    <property type="entry name" value="Ig_E-set"/>
</dbReference>
<dbReference type="GO" id="GO:0030036">
    <property type="term" value="P:actin cytoskeleton organization"/>
    <property type="evidence" value="ECO:0007669"/>
    <property type="project" value="InterPro"/>
</dbReference>
<dbReference type="CDD" id="cd21315">
    <property type="entry name" value="CH_dFLNA-like_rpt2"/>
    <property type="match status" value="1"/>
</dbReference>
<evidence type="ECO:0000256" key="2">
    <source>
        <dbReference type="ARBA" id="ARBA00022737"/>
    </source>
</evidence>
<dbReference type="InterPro" id="IPR001715">
    <property type="entry name" value="CH_dom"/>
</dbReference>
<organism evidence="6">
    <name type="scientific">Timema genevievae</name>
    <name type="common">Walking stick</name>
    <dbReference type="NCBI Taxonomy" id="629358"/>
    <lineage>
        <taxon>Eukaryota</taxon>
        <taxon>Metazoa</taxon>
        <taxon>Ecdysozoa</taxon>
        <taxon>Arthropoda</taxon>
        <taxon>Hexapoda</taxon>
        <taxon>Insecta</taxon>
        <taxon>Pterygota</taxon>
        <taxon>Neoptera</taxon>
        <taxon>Polyneoptera</taxon>
        <taxon>Phasmatodea</taxon>
        <taxon>Timematodea</taxon>
        <taxon>Timematoidea</taxon>
        <taxon>Timematidae</taxon>
        <taxon>Timema</taxon>
    </lineage>
</organism>
<evidence type="ECO:0000313" key="6">
    <source>
        <dbReference type="EMBL" id="CAD7585823.1"/>
    </source>
</evidence>
<feature type="repeat" description="Filamin" evidence="4">
    <location>
        <begin position="564"/>
        <end position="655"/>
    </location>
</feature>
<dbReference type="AlphaFoldDB" id="A0A7R9PGC9"/>
<dbReference type="SMART" id="SM00033">
    <property type="entry name" value="CH"/>
    <property type="match status" value="2"/>
</dbReference>
<keyword evidence="3" id="KW-0009">Actin-binding</keyword>
<feature type="repeat" description="Filamin" evidence="4">
    <location>
        <begin position="369"/>
        <end position="467"/>
    </location>
</feature>
<dbReference type="FunFam" id="1.10.418.10:FF:000006">
    <property type="entry name" value="Filamin-B isoform A"/>
    <property type="match status" value="1"/>
</dbReference>
<sequence length="799" mass="87332">MNNKNEPGEEDVSLEEGDEMVATERELAEDAQWKRIQQNTFTRWANEHLKTVNKHIGNLETDLSDGLRLITLIEVLSGKRLPKHTKRPTFRSQKLENVSVALKFLEEDEAIRIVNIDSTDIVDCKLKLILGLIWTLILHYSISMPMWEGEEDFGEGKGPTPKQRLLHWIQSRVPDLPITNFTADWNDGRAVGALVDAVAPGLCPDWQDWNPTDSLQNASEAMGLADDWLNVRQLIRPEELVSPNMDEQSMMTYLSQYPNAKLKQGAPLRPRTNPNRVRAYGPGIEPSGPVVGAPANFTVETFSAGKGQVDVAIENPHGEVEPVDIRFNKDRNLTYSVSYTPKLEGNHKVSVKFAGREIPKSPYTVLVEGHAGDASKVTASGPGLQPEGVMINRPTYFDISTKDAGRGGPEVIILDPAGNKNTVPVKLRQISPDVWRCEYVSPITGLHSVNIFFAGKPIPNSPCGVRVAPVFDAKKVRASGRGLQPCGVRVKDEANFKIYTEGAGEGTPEVNIIGPGGVKEPVKMHKVNGTTYEVIYNPRKEGRYVVMVSFAGQEIPRSPFEVSVGPYKETLIKAYGPGLVGGVVNYPALFTVETNGETGALGFSIEGPSQAKIDCHDNGDGSADVRYYPTAPGEYAVHILCDSEDIPKSPYVAQVLPNTDYYPDKVECYGKGLEKDGAMKGKPTEFTVDTRKAGSAPLDVQVLDANSNNVDVKLHPKGDGTFTASYIPKAGAKHTVQVNYGGVATKNSPYRVYVSEPLNASNVHVFGPGVEKGVKSNLPTHFNVDCREAGQGSLSCERY</sequence>
<dbReference type="Pfam" id="PF00630">
    <property type="entry name" value="Filamin"/>
    <property type="match status" value="5"/>
</dbReference>
<evidence type="ECO:0000256" key="4">
    <source>
        <dbReference type="PROSITE-ProRule" id="PRU00087"/>
    </source>
</evidence>
<reference evidence="6" key="1">
    <citation type="submission" date="2020-11" db="EMBL/GenBank/DDBJ databases">
        <authorList>
            <person name="Tran Van P."/>
        </authorList>
    </citation>
    <scope>NUCLEOTIDE SEQUENCE</scope>
</reference>
<feature type="repeat" description="Filamin" evidence="4">
    <location>
        <begin position="269"/>
        <end position="367"/>
    </location>
</feature>
<dbReference type="FunFam" id="2.60.40.10:FF:000001">
    <property type="entry name" value="Filamin-C isoform b"/>
    <property type="match status" value="4"/>
</dbReference>
<dbReference type="PANTHER" id="PTHR38537">
    <property type="entry name" value="JITTERBUG, ISOFORM N"/>
    <property type="match status" value="1"/>
</dbReference>
<dbReference type="InterPro" id="IPR036872">
    <property type="entry name" value="CH_dom_sf"/>
</dbReference>
<dbReference type="PANTHER" id="PTHR38537:SF8">
    <property type="entry name" value="FILAMIN-A"/>
    <property type="match status" value="1"/>
</dbReference>
<protein>
    <recommendedName>
        <fullName evidence="5">Calponin-homology (CH) domain-containing protein</fullName>
    </recommendedName>
</protein>
<dbReference type="InterPro" id="IPR013783">
    <property type="entry name" value="Ig-like_fold"/>
</dbReference>
<dbReference type="EMBL" id="OE839146">
    <property type="protein sequence ID" value="CAD7585823.1"/>
    <property type="molecule type" value="Genomic_DNA"/>
</dbReference>
<comment type="similarity">
    <text evidence="1">Belongs to the filamin family.</text>
</comment>
<feature type="repeat" description="Filamin" evidence="4">
    <location>
        <begin position="468"/>
        <end position="564"/>
    </location>
</feature>
<dbReference type="InterPro" id="IPR001589">
    <property type="entry name" value="Actinin_actin-bd_CS"/>
</dbReference>
<gene>
    <name evidence="6" type="ORF">TGEB3V08_LOCUS289</name>
</gene>
<keyword evidence="2" id="KW-0677">Repeat</keyword>
<proteinExistence type="inferred from homology"/>
<dbReference type="GO" id="GO:0051015">
    <property type="term" value="F:actin filament binding"/>
    <property type="evidence" value="ECO:0007669"/>
    <property type="project" value="InterPro"/>
</dbReference>
<feature type="repeat" description="Filamin" evidence="4">
    <location>
        <begin position="755"/>
        <end position="799"/>
    </location>
</feature>
<dbReference type="SUPFAM" id="SSF47576">
    <property type="entry name" value="Calponin-homology domain, CH-domain"/>
    <property type="match status" value="1"/>
</dbReference>
<dbReference type="FunFam" id="1.10.418.10:FF:000008">
    <property type="entry name" value="Filamin-B isoform C"/>
    <property type="match status" value="1"/>
</dbReference>
<evidence type="ECO:0000256" key="1">
    <source>
        <dbReference type="ARBA" id="ARBA00009238"/>
    </source>
</evidence>
<evidence type="ECO:0000259" key="5">
    <source>
        <dbReference type="PROSITE" id="PS50021"/>
    </source>
</evidence>
<accession>A0A7R9PGC9</accession>
<feature type="repeat" description="Filamin" evidence="4">
    <location>
        <begin position="658"/>
        <end position="754"/>
    </location>
</feature>
<dbReference type="InterPro" id="IPR044801">
    <property type="entry name" value="Filamin"/>
</dbReference>
<dbReference type="CDD" id="cd21311">
    <property type="entry name" value="CH_dFLNA-like_rpt1"/>
    <property type="match status" value="1"/>
</dbReference>
<dbReference type="PROSITE" id="PS00020">
    <property type="entry name" value="ACTININ_2"/>
    <property type="match status" value="1"/>
</dbReference>
<evidence type="ECO:0000256" key="3">
    <source>
        <dbReference type="ARBA" id="ARBA00023203"/>
    </source>
</evidence>
<dbReference type="InterPro" id="IPR017868">
    <property type="entry name" value="Filamin/ABP280_repeat-like"/>
</dbReference>
<dbReference type="PROSITE" id="PS50021">
    <property type="entry name" value="CH"/>
    <property type="match status" value="2"/>
</dbReference>
<feature type="domain" description="Calponin-homology (CH)" evidence="5">
    <location>
        <begin position="35"/>
        <end position="141"/>
    </location>
</feature>
<dbReference type="SUPFAM" id="SSF81296">
    <property type="entry name" value="E set domains"/>
    <property type="match status" value="6"/>
</dbReference>
<name>A0A7R9PGC9_TIMGE</name>
<feature type="domain" description="Calponin-homology (CH)" evidence="5">
    <location>
        <begin position="159"/>
        <end position="262"/>
    </location>
</feature>
<dbReference type="PROSITE" id="PS00019">
    <property type="entry name" value="ACTININ_1"/>
    <property type="match status" value="1"/>
</dbReference>